<evidence type="ECO:0000313" key="12">
    <source>
        <dbReference type="Proteomes" id="UP001221757"/>
    </source>
</evidence>
<evidence type="ECO:0000256" key="9">
    <source>
        <dbReference type="PIRSR" id="PIRSR602401-1"/>
    </source>
</evidence>
<protein>
    <submittedName>
        <fullName evidence="11">Cytochrome P450</fullName>
    </submittedName>
</protein>
<dbReference type="InterPro" id="IPR036396">
    <property type="entry name" value="Cyt_P450_sf"/>
</dbReference>
<proteinExistence type="inferred from homology"/>
<dbReference type="AlphaFoldDB" id="A0AAD7G6N8"/>
<dbReference type="GO" id="GO:0005506">
    <property type="term" value="F:iron ion binding"/>
    <property type="evidence" value="ECO:0007669"/>
    <property type="project" value="InterPro"/>
</dbReference>
<evidence type="ECO:0000313" key="11">
    <source>
        <dbReference type="EMBL" id="KAJ7671828.1"/>
    </source>
</evidence>
<dbReference type="PROSITE" id="PS00086">
    <property type="entry name" value="CYTOCHROME_P450"/>
    <property type="match status" value="1"/>
</dbReference>
<dbReference type="InterPro" id="IPR001128">
    <property type="entry name" value="Cyt_P450"/>
</dbReference>
<comment type="similarity">
    <text evidence="3 10">Belongs to the cytochrome P450 family.</text>
</comment>
<dbReference type="GO" id="GO:0020037">
    <property type="term" value="F:heme binding"/>
    <property type="evidence" value="ECO:0007669"/>
    <property type="project" value="InterPro"/>
</dbReference>
<dbReference type="PRINTS" id="PR00463">
    <property type="entry name" value="EP450I"/>
</dbReference>
<evidence type="ECO:0000256" key="8">
    <source>
        <dbReference type="ARBA" id="ARBA00023033"/>
    </source>
</evidence>
<keyword evidence="8 10" id="KW-0503">Monooxygenase</keyword>
<evidence type="ECO:0000256" key="1">
    <source>
        <dbReference type="ARBA" id="ARBA00001971"/>
    </source>
</evidence>
<dbReference type="PRINTS" id="PR00385">
    <property type="entry name" value="P450"/>
</dbReference>
<reference evidence="11" key="1">
    <citation type="submission" date="2023-03" db="EMBL/GenBank/DDBJ databases">
        <title>Massive genome expansion in bonnet fungi (Mycena s.s.) driven by repeated elements and novel gene families across ecological guilds.</title>
        <authorList>
            <consortium name="Lawrence Berkeley National Laboratory"/>
            <person name="Harder C.B."/>
            <person name="Miyauchi S."/>
            <person name="Viragh M."/>
            <person name="Kuo A."/>
            <person name="Thoen E."/>
            <person name="Andreopoulos B."/>
            <person name="Lu D."/>
            <person name="Skrede I."/>
            <person name="Drula E."/>
            <person name="Henrissat B."/>
            <person name="Morin E."/>
            <person name="Kohler A."/>
            <person name="Barry K."/>
            <person name="LaButti K."/>
            <person name="Morin E."/>
            <person name="Salamov A."/>
            <person name="Lipzen A."/>
            <person name="Mereny Z."/>
            <person name="Hegedus B."/>
            <person name="Baldrian P."/>
            <person name="Stursova M."/>
            <person name="Weitz H."/>
            <person name="Taylor A."/>
            <person name="Grigoriev I.V."/>
            <person name="Nagy L.G."/>
            <person name="Martin F."/>
            <person name="Kauserud H."/>
        </authorList>
    </citation>
    <scope>NUCLEOTIDE SEQUENCE</scope>
    <source>
        <strain evidence="11">CBHHK067</strain>
    </source>
</reference>
<dbReference type="EMBL" id="JARKIE010000171">
    <property type="protein sequence ID" value="KAJ7671828.1"/>
    <property type="molecule type" value="Genomic_DNA"/>
</dbReference>
<evidence type="ECO:0000256" key="2">
    <source>
        <dbReference type="ARBA" id="ARBA00005179"/>
    </source>
</evidence>
<keyword evidence="5 9" id="KW-0479">Metal-binding</keyword>
<keyword evidence="6 10" id="KW-0560">Oxidoreductase</keyword>
<evidence type="ECO:0000256" key="3">
    <source>
        <dbReference type="ARBA" id="ARBA00010617"/>
    </source>
</evidence>
<dbReference type="Pfam" id="PF00067">
    <property type="entry name" value="p450"/>
    <property type="match status" value="1"/>
</dbReference>
<evidence type="ECO:0000256" key="6">
    <source>
        <dbReference type="ARBA" id="ARBA00023002"/>
    </source>
</evidence>
<evidence type="ECO:0000256" key="7">
    <source>
        <dbReference type="ARBA" id="ARBA00023004"/>
    </source>
</evidence>
<dbReference type="CDD" id="cd11065">
    <property type="entry name" value="CYP64-like"/>
    <property type="match status" value="1"/>
</dbReference>
<comment type="caution">
    <text evidence="11">The sequence shown here is derived from an EMBL/GenBank/DDBJ whole genome shotgun (WGS) entry which is preliminary data.</text>
</comment>
<comment type="pathway">
    <text evidence="2">Secondary metabolite biosynthesis.</text>
</comment>
<evidence type="ECO:0000256" key="10">
    <source>
        <dbReference type="RuleBase" id="RU000461"/>
    </source>
</evidence>
<keyword evidence="12" id="KW-1185">Reference proteome</keyword>
<evidence type="ECO:0000256" key="4">
    <source>
        <dbReference type="ARBA" id="ARBA00022617"/>
    </source>
</evidence>
<dbReference type="Proteomes" id="UP001221757">
    <property type="component" value="Unassembled WGS sequence"/>
</dbReference>
<dbReference type="InterPro" id="IPR002401">
    <property type="entry name" value="Cyt_P450_E_grp-I"/>
</dbReference>
<dbReference type="SUPFAM" id="SSF48264">
    <property type="entry name" value="Cytochrome P450"/>
    <property type="match status" value="1"/>
</dbReference>
<dbReference type="PANTHER" id="PTHR46300">
    <property type="entry name" value="P450, PUTATIVE (EUROFUNG)-RELATED-RELATED"/>
    <property type="match status" value="1"/>
</dbReference>
<dbReference type="Gene3D" id="1.10.630.10">
    <property type="entry name" value="Cytochrome P450"/>
    <property type="match status" value="1"/>
</dbReference>
<dbReference type="GO" id="GO:0004497">
    <property type="term" value="F:monooxygenase activity"/>
    <property type="evidence" value="ECO:0007669"/>
    <property type="project" value="UniProtKB-KW"/>
</dbReference>
<gene>
    <name evidence="11" type="ORF">B0H17DRAFT_1084792</name>
</gene>
<dbReference type="GO" id="GO:0016705">
    <property type="term" value="F:oxidoreductase activity, acting on paired donors, with incorporation or reduction of molecular oxygen"/>
    <property type="evidence" value="ECO:0007669"/>
    <property type="project" value="InterPro"/>
</dbReference>
<dbReference type="InterPro" id="IPR050364">
    <property type="entry name" value="Cytochrome_P450_fung"/>
</dbReference>
<keyword evidence="4 9" id="KW-0349">Heme</keyword>
<sequence length="503" mass="56203">MPPFALVAAASGALVLTIGFLLSRSRSPPHPFPPGPKPLPLVGNLLDMTTSMDWTTFSKWTDRYGGVVYLNVLGRPIILLNSIKANVDLLEKRASKYSDRPQFPLINLAGHQWNFGFQPYGKEWQSRRRVFTSQYNSMATLRSFYDAHRSAISNFLLNVLREPQDISNHLRLRSAQAIFDVTYGISVKSFDDRLVSTAEAVMDVVSLALNPGMWILNPIPIFNLLPGWLGGATISAKIQRCQSDLEDLRNVPFDIVKKSMAVGTAKPCFTTNLLRESGPVSEELIRDTAAIAMGAAYETTFSAGEVFLLAMTMHEDIQRSAQNEIDSVIGSDRLPDFIDRERLPFVTAIMKEVLRWHPPAPIGIPHELLEDDIYEGMLIPSGSIVMVNIWQVLHDSEMYPGPFNFDPYRFIQEGKLDVSKNDPGRFTFGFGRRSCPGRLFAEDSLWLMIAQFLAVYAISPLPEGPPPRAEFTMGGISQPLPFGRVVRVRSDAARKLLAELQED</sequence>
<accession>A0AAD7G6N8</accession>
<dbReference type="InterPro" id="IPR017972">
    <property type="entry name" value="Cyt_P450_CS"/>
</dbReference>
<dbReference type="PANTHER" id="PTHR46300:SF7">
    <property type="entry name" value="P450, PUTATIVE (EUROFUNG)-RELATED"/>
    <property type="match status" value="1"/>
</dbReference>
<name>A0AAD7G6N8_MYCRO</name>
<evidence type="ECO:0000256" key="5">
    <source>
        <dbReference type="ARBA" id="ARBA00022723"/>
    </source>
</evidence>
<feature type="binding site" description="axial binding residue" evidence="9">
    <location>
        <position position="435"/>
    </location>
    <ligand>
        <name>heme</name>
        <dbReference type="ChEBI" id="CHEBI:30413"/>
    </ligand>
    <ligandPart>
        <name>Fe</name>
        <dbReference type="ChEBI" id="CHEBI:18248"/>
    </ligandPart>
</feature>
<organism evidence="11 12">
    <name type="scientific">Mycena rosella</name>
    <name type="common">Pink bonnet</name>
    <name type="synonym">Agaricus rosellus</name>
    <dbReference type="NCBI Taxonomy" id="1033263"/>
    <lineage>
        <taxon>Eukaryota</taxon>
        <taxon>Fungi</taxon>
        <taxon>Dikarya</taxon>
        <taxon>Basidiomycota</taxon>
        <taxon>Agaricomycotina</taxon>
        <taxon>Agaricomycetes</taxon>
        <taxon>Agaricomycetidae</taxon>
        <taxon>Agaricales</taxon>
        <taxon>Marasmiineae</taxon>
        <taxon>Mycenaceae</taxon>
        <taxon>Mycena</taxon>
    </lineage>
</organism>
<comment type="cofactor">
    <cofactor evidence="1 9">
        <name>heme</name>
        <dbReference type="ChEBI" id="CHEBI:30413"/>
    </cofactor>
</comment>
<keyword evidence="7 9" id="KW-0408">Iron</keyword>